<keyword evidence="6" id="KW-0804">Transcription</keyword>
<dbReference type="PROSITE" id="PS50294">
    <property type="entry name" value="WD_REPEATS_REGION"/>
    <property type="match status" value="5"/>
</dbReference>
<feature type="repeat" description="WD" evidence="8">
    <location>
        <begin position="662"/>
        <end position="703"/>
    </location>
</feature>
<evidence type="ECO:0000256" key="7">
    <source>
        <dbReference type="ARBA" id="ARBA00023242"/>
    </source>
</evidence>
<dbReference type="CDD" id="cd08044">
    <property type="entry name" value="TAF5_NTD2"/>
    <property type="match status" value="1"/>
</dbReference>
<sequence length="812" mass="88476">MSATTPAPSNPPSSSPSPNPATQEGTNSGSNGSSSNVDQMILDYLRQRGHSGAERALRDALDLPSPPAEEDSNAENAEPEAPQSVVSEAELRKHLVPFWQKKDKPGENALSDPKISMQSLNSGGLTTPSVTSLIETINPGGADEILSLDPTDKHEGFRDLETWVEGSLDMYRHEFRPILFPIFIHFYLDLIQHGFRDAGHKFFQTFSPSLAPVHNKTLHQFSMLLLPSHVQHDILARRYRNEKYVLRMSRSGFNLLVGWLTEGIGGEGAGVGEGFSGDKGKRGRAAVMRVVNNHLRFDVTTANTTTFSQHSWEESAGLLSALIPHTPSSSAGSKKINDAASFNESKGSLKLGPPPVDENLTNEAERALKERAMNGTITAEDLQLLRPTLPKDIVAPQAADMPPLPSTFKTADIKREVERVRDARKRMRLDPSVMNSEKDGNAQGSNLKARALPSICTYTLYDVGDGAPCSTFSQDASLMAVGFAESYIQLWSLKGDKLRGMRSDFDTNAIRDSSSLKKAREKDAKTTRKLIGHSGPVYSLSFDPLNGSAAPPSYLLSGSADSTVRLWSMETMSNLVAYRGHQNPVWDVQWSPLGVYFATGSRDKTARLWSADRVSALRIYAGHLSDVDCVRFHPNSLYLATGSSDWSCRLWDVQKGTAVRVFIGHQGSVTALAMSPDGRYLASAGEDLAINLWDLGSGRRIKKMTGHTASIYSIAFSAESSLLVSGGADWTVRCWDVKSSGGPATRTGVRENGLVNGINGSLNAKDHAEDDSNTTSDLLATFPTKRTPIINVQFTPRNLCFVSGPFLPQEQR</sequence>
<evidence type="ECO:0000256" key="6">
    <source>
        <dbReference type="ARBA" id="ARBA00023163"/>
    </source>
</evidence>
<dbReference type="InterPro" id="IPR037264">
    <property type="entry name" value="TFIID_NTD2_sf"/>
</dbReference>
<dbReference type="STRING" id="2282107.A0A286URZ8"/>
<dbReference type="GO" id="GO:0006367">
    <property type="term" value="P:transcription initiation at RNA polymerase II promoter"/>
    <property type="evidence" value="ECO:0007669"/>
    <property type="project" value="TreeGrafter"/>
</dbReference>
<dbReference type="InterPro" id="IPR001680">
    <property type="entry name" value="WD40_rpt"/>
</dbReference>
<feature type="compositionally biased region" description="Pro residues" evidence="9">
    <location>
        <begin position="8"/>
        <end position="19"/>
    </location>
</feature>
<evidence type="ECO:0000256" key="1">
    <source>
        <dbReference type="ARBA" id="ARBA00004123"/>
    </source>
</evidence>
<dbReference type="OrthoDB" id="10266330at2759"/>
<dbReference type="Pfam" id="PF04494">
    <property type="entry name" value="TFIID_NTD2"/>
    <property type="match status" value="1"/>
</dbReference>
<evidence type="ECO:0000313" key="12">
    <source>
        <dbReference type="Proteomes" id="UP000217199"/>
    </source>
</evidence>
<keyword evidence="7" id="KW-0539">Nucleus</keyword>
<dbReference type="Proteomes" id="UP000217199">
    <property type="component" value="Unassembled WGS sequence"/>
</dbReference>
<dbReference type="PRINTS" id="PR00320">
    <property type="entry name" value="GPROTEINBRPT"/>
</dbReference>
<evidence type="ECO:0000256" key="5">
    <source>
        <dbReference type="ARBA" id="ARBA00023015"/>
    </source>
</evidence>
<dbReference type="PANTHER" id="PTHR19879">
    <property type="entry name" value="TRANSCRIPTION INITIATION FACTOR TFIID"/>
    <property type="match status" value="1"/>
</dbReference>
<feature type="compositionally biased region" description="Low complexity" evidence="9">
    <location>
        <begin position="20"/>
        <end position="36"/>
    </location>
</feature>
<organism evidence="11 12">
    <name type="scientific">Pyrrhoderma noxium</name>
    <dbReference type="NCBI Taxonomy" id="2282107"/>
    <lineage>
        <taxon>Eukaryota</taxon>
        <taxon>Fungi</taxon>
        <taxon>Dikarya</taxon>
        <taxon>Basidiomycota</taxon>
        <taxon>Agaricomycotina</taxon>
        <taxon>Agaricomycetes</taxon>
        <taxon>Hymenochaetales</taxon>
        <taxon>Hymenochaetaceae</taxon>
        <taxon>Pyrrhoderma</taxon>
    </lineage>
</organism>
<evidence type="ECO:0000256" key="4">
    <source>
        <dbReference type="ARBA" id="ARBA00022737"/>
    </source>
</evidence>
<evidence type="ECO:0000256" key="3">
    <source>
        <dbReference type="ARBA" id="ARBA00022574"/>
    </source>
</evidence>
<dbReference type="AlphaFoldDB" id="A0A286URZ8"/>
<proteinExistence type="inferred from homology"/>
<dbReference type="InterPro" id="IPR007582">
    <property type="entry name" value="TFIID_NTD2"/>
</dbReference>
<dbReference type="InParanoid" id="A0A286URZ8"/>
<protein>
    <submittedName>
        <fullName evidence="11">TFIID and SAGA subunit</fullName>
    </submittedName>
</protein>
<dbReference type="GO" id="GO:0005669">
    <property type="term" value="C:transcription factor TFIID complex"/>
    <property type="evidence" value="ECO:0007669"/>
    <property type="project" value="TreeGrafter"/>
</dbReference>
<dbReference type="Gene3D" id="1.25.40.500">
    <property type="entry name" value="TFIID subunit TAF5, NTD2 domain"/>
    <property type="match status" value="1"/>
</dbReference>
<comment type="subcellular location">
    <subcellularLocation>
        <location evidence="1">Nucleus</location>
    </subcellularLocation>
</comment>
<dbReference type="InterPro" id="IPR019775">
    <property type="entry name" value="WD40_repeat_CS"/>
</dbReference>
<evidence type="ECO:0000256" key="8">
    <source>
        <dbReference type="PROSITE-ProRule" id="PRU00221"/>
    </source>
</evidence>
<dbReference type="EMBL" id="NBII01000002">
    <property type="protein sequence ID" value="PAV22337.1"/>
    <property type="molecule type" value="Genomic_DNA"/>
</dbReference>
<feature type="repeat" description="WD" evidence="8">
    <location>
        <begin position="704"/>
        <end position="745"/>
    </location>
</feature>
<keyword evidence="5" id="KW-0805">Transcription regulation</keyword>
<keyword evidence="3 8" id="KW-0853">WD repeat</keyword>
<feature type="repeat" description="WD" evidence="8">
    <location>
        <begin position="620"/>
        <end position="661"/>
    </location>
</feature>
<dbReference type="InterPro" id="IPR015943">
    <property type="entry name" value="WD40/YVTN_repeat-like_dom_sf"/>
</dbReference>
<dbReference type="Gene3D" id="2.130.10.10">
    <property type="entry name" value="YVTN repeat-like/Quinoprotein amine dehydrogenase"/>
    <property type="match status" value="2"/>
</dbReference>
<name>A0A286URZ8_9AGAM</name>
<feature type="domain" description="TFIID subunit TAF5 NTD2" evidence="10">
    <location>
        <begin position="149"/>
        <end position="262"/>
    </location>
</feature>
<keyword evidence="4" id="KW-0677">Repeat</keyword>
<feature type="region of interest" description="Disordered" evidence="9">
    <location>
        <begin position="1"/>
        <end position="86"/>
    </location>
</feature>
<dbReference type="InterPro" id="IPR020472">
    <property type="entry name" value="WD40_PAC1"/>
</dbReference>
<dbReference type="Pfam" id="PF00400">
    <property type="entry name" value="WD40"/>
    <property type="match status" value="5"/>
</dbReference>
<gene>
    <name evidence="11" type="ORF">PNOK_0229400</name>
</gene>
<dbReference type="CDD" id="cd00200">
    <property type="entry name" value="WD40"/>
    <property type="match status" value="1"/>
</dbReference>
<accession>A0A286URZ8</accession>
<evidence type="ECO:0000256" key="9">
    <source>
        <dbReference type="SAM" id="MobiDB-lite"/>
    </source>
</evidence>
<feature type="compositionally biased region" description="Basic and acidic residues" evidence="9">
    <location>
        <begin position="51"/>
        <end position="61"/>
    </location>
</feature>
<keyword evidence="12" id="KW-1185">Reference proteome</keyword>
<evidence type="ECO:0000313" key="11">
    <source>
        <dbReference type="EMBL" id="PAV22337.1"/>
    </source>
</evidence>
<dbReference type="PANTHER" id="PTHR19879:SF1">
    <property type="entry name" value="CANNONBALL-RELATED"/>
    <property type="match status" value="1"/>
</dbReference>
<feature type="repeat" description="WD" evidence="8">
    <location>
        <begin position="578"/>
        <end position="619"/>
    </location>
</feature>
<dbReference type="InterPro" id="IPR006594">
    <property type="entry name" value="LisH"/>
</dbReference>
<dbReference type="FunCoup" id="A0A286URZ8">
    <property type="interactions" value="266"/>
</dbReference>
<dbReference type="PROSITE" id="PS00678">
    <property type="entry name" value="WD_REPEATS_1"/>
    <property type="match status" value="2"/>
</dbReference>
<feature type="repeat" description="WD" evidence="8">
    <location>
        <begin position="530"/>
        <end position="577"/>
    </location>
</feature>
<dbReference type="SUPFAM" id="SSF50978">
    <property type="entry name" value="WD40 repeat-like"/>
    <property type="match status" value="1"/>
</dbReference>
<dbReference type="GO" id="GO:0016251">
    <property type="term" value="F:RNA polymerase II general transcription initiation factor activity"/>
    <property type="evidence" value="ECO:0007669"/>
    <property type="project" value="TreeGrafter"/>
</dbReference>
<dbReference type="PROSITE" id="PS50896">
    <property type="entry name" value="LISH"/>
    <property type="match status" value="1"/>
</dbReference>
<dbReference type="InterPro" id="IPR036322">
    <property type="entry name" value="WD40_repeat_dom_sf"/>
</dbReference>
<evidence type="ECO:0000259" key="10">
    <source>
        <dbReference type="Pfam" id="PF04494"/>
    </source>
</evidence>
<dbReference type="PROSITE" id="PS50082">
    <property type="entry name" value="WD_REPEATS_2"/>
    <property type="match status" value="5"/>
</dbReference>
<reference evidence="11 12" key="1">
    <citation type="journal article" date="2017" name="Mol. Ecol.">
        <title>Comparative and population genomic landscape of Phellinus noxius: A hypervariable fungus causing root rot in trees.</title>
        <authorList>
            <person name="Chung C.L."/>
            <person name="Lee T.J."/>
            <person name="Akiba M."/>
            <person name="Lee H.H."/>
            <person name="Kuo T.H."/>
            <person name="Liu D."/>
            <person name="Ke H.M."/>
            <person name="Yokoi T."/>
            <person name="Roa M.B."/>
            <person name="Lu M.J."/>
            <person name="Chang Y.Y."/>
            <person name="Ann P.J."/>
            <person name="Tsai J.N."/>
            <person name="Chen C.Y."/>
            <person name="Tzean S.S."/>
            <person name="Ota Y."/>
            <person name="Hattori T."/>
            <person name="Sahashi N."/>
            <person name="Liou R.F."/>
            <person name="Kikuchi T."/>
            <person name="Tsai I.J."/>
        </authorList>
    </citation>
    <scope>NUCLEOTIDE SEQUENCE [LARGE SCALE GENOMIC DNA]</scope>
    <source>
        <strain evidence="11 12">FFPRI411160</strain>
    </source>
</reference>
<comment type="caution">
    <text evidence="11">The sequence shown here is derived from an EMBL/GenBank/DDBJ whole genome shotgun (WGS) entry which is preliminary data.</text>
</comment>
<comment type="similarity">
    <text evidence="2">Belongs to the WD repeat TAF5 family.</text>
</comment>
<dbReference type="SUPFAM" id="SSF160897">
    <property type="entry name" value="Taf5 N-terminal domain-like"/>
    <property type="match status" value="1"/>
</dbReference>
<evidence type="ECO:0000256" key="2">
    <source>
        <dbReference type="ARBA" id="ARBA00009435"/>
    </source>
</evidence>
<dbReference type="SMART" id="SM00320">
    <property type="entry name" value="WD40"/>
    <property type="match status" value="6"/>
</dbReference>
<feature type="region of interest" description="Disordered" evidence="9">
    <location>
        <begin position="100"/>
        <end position="122"/>
    </location>
</feature>